<keyword evidence="1" id="KW-0175">Coiled coil</keyword>
<accession>A0ABR9UYX4</accession>
<keyword evidence="3" id="KW-1185">Reference proteome</keyword>
<organism evidence="2 3">
    <name type="scientific">Gloeocapsopsis crepidinum LEGE 06123</name>
    <dbReference type="NCBI Taxonomy" id="588587"/>
    <lineage>
        <taxon>Bacteria</taxon>
        <taxon>Bacillati</taxon>
        <taxon>Cyanobacteriota</taxon>
        <taxon>Cyanophyceae</taxon>
        <taxon>Oscillatoriophycideae</taxon>
        <taxon>Chroococcales</taxon>
        <taxon>Chroococcaceae</taxon>
        <taxon>Gloeocapsopsis</taxon>
    </lineage>
</organism>
<protein>
    <submittedName>
        <fullName evidence="2">Transposase</fullName>
    </submittedName>
</protein>
<dbReference type="EMBL" id="JADEWN010000098">
    <property type="protein sequence ID" value="MBE9193494.1"/>
    <property type="molecule type" value="Genomic_DNA"/>
</dbReference>
<comment type="caution">
    <text evidence="2">The sequence shown here is derived from an EMBL/GenBank/DDBJ whole genome shotgun (WGS) entry which is preliminary data.</text>
</comment>
<reference evidence="2 3" key="1">
    <citation type="submission" date="2020-10" db="EMBL/GenBank/DDBJ databases">
        <authorList>
            <person name="Castelo-Branco R."/>
            <person name="Eusebio N."/>
            <person name="Adriana R."/>
            <person name="Vieira A."/>
            <person name="Brugerolle De Fraissinette N."/>
            <person name="Rezende De Castro R."/>
            <person name="Schneider M.P."/>
            <person name="Vasconcelos V."/>
            <person name="Leao P.N."/>
        </authorList>
    </citation>
    <scope>NUCLEOTIDE SEQUENCE [LARGE SCALE GENOMIC DNA]</scope>
    <source>
        <strain evidence="2 3">LEGE 06123</strain>
    </source>
</reference>
<feature type="coiled-coil region" evidence="1">
    <location>
        <begin position="12"/>
        <end position="39"/>
    </location>
</feature>
<evidence type="ECO:0000256" key="1">
    <source>
        <dbReference type="SAM" id="Coils"/>
    </source>
</evidence>
<name>A0ABR9UYX4_9CHRO</name>
<dbReference type="Proteomes" id="UP000651156">
    <property type="component" value="Unassembled WGS sequence"/>
</dbReference>
<proteinExistence type="predicted"/>
<gene>
    <name evidence="2" type="ORF">IQ230_24795</name>
</gene>
<evidence type="ECO:0000313" key="2">
    <source>
        <dbReference type="EMBL" id="MBE9193494.1"/>
    </source>
</evidence>
<evidence type="ECO:0000313" key="3">
    <source>
        <dbReference type="Proteomes" id="UP000651156"/>
    </source>
</evidence>
<sequence length="77" mass="8886">MQTRDNLVEMFLKQVRKIHHKGKEELQRLQQQHQDTTEKLIGVLANILQVFVDEPTDPEVVPRVNQVLTPAGGVQQF</sequence>
<dbReference type="RefSeq" id="WP_193934877.1">
    <property type="nucleotide sequence ID" value="NZ_CAWPMZ010000148.1"/>
</dbReference>